<feature type="compositionally biased region" description="Acidic residues" evidence="1">
    <location>
        <begin position="10"/>
        <end position="19"/>
    </location>
</feature>
<feature type="compositionally biased region" description="Low complexity" evidence="1">
    <location>
        <begin position="74"/>
        <end position="84"/>
    </location>
</feature>
<accession>A0A0M0L7J0</accession>
<gene>
    <name evidence="2" type="ORF">Ctob_015913</name>
</gene>
<dbReference type="AlphaFoldDB" id="A0A0M0L7J0"/>
<reference evidence="3" key="1">
    <citation type="journal article" date="2015" name="PLoS Genet.">
        <title>Genome Sequence and Transcriptome Analyses of Chrysochromulina tobin: Metabolic Tools for Enhanced Algal Fitness in the Prominent Order Prymnesiales (Haptophyceae).</title>
        <authorList>
            <person name="Hovde B.T."/>
            <person name="Deodato C.R."/>
            <person name="Hunsperger H.M."/>
            <person name="Ryken S.A."/>
            <person name="Yost W."/>
            <person name="Jha R.K."/>
            <person name="Patterson J."/>
            <person name="Monnat R.J. Jr."/>
            <person name="Barlow S.B."/>
            <person name="Starkenburg S.R."/>
            <person name="Cattolico R.A."/>
        </authorList>
    </citation>
    <scope>NUCLEOTIDE SEQUENCE</scope>
    <source>
        <strain evidence="3">CCMP291</strain>
    </source>
</reference>
<name>A0A0M0L7J0_9EUKA</name>
<keyword evidence="3" id="KW-1185">Reference proteome</keyword>
<comment type="caution">
    <text evidence="2">The sequence shown here is derived from an EMBL/GenBank/DDBJ whole genome shotgun (WGS) entry which is preliminary data.</text>
</comment>
<feature type="region of interest" description="Disordered" evidence="1">
    <location>
        <begin position="70"/>
        <end position="93"/>
    </location>
</feature>
<sequence>MYALLFGEAADNEDAEESPDSLLSLLSAAHTAPNAGSTGSVGGGEPEWDFFAGGLISGSLHGGSFVGVRDLKQAKQQKQKPAAPVRAGSAGGH</sequence>
<dbReference type="Proteomes" id="UP000037460">
    <property type="component" value="Unassembled WGS sequence"/>
</dbReference>
<evidence type="ECO:0000313" key="3">
    <source>
        <dbReference type="Proteomes" id="UP000037460"/>
    </source>
</evidence>
<feature type="region of interest" description="Disordered" evidence="1">
    <location>
        <begin position="1"/>
        <end position="26"/>
    </location>
</feature>
<evidence type="ECO:0000313" key="2">
    <source>
        <dbReference type="EMBL" id="KOO47050.1"/>
    </source>
</evidence>
<dbReference type="EMBL" id="JWZX01000549">
    <property type="protein sequence ID" value="KOO47050.1"/>
    <property type="molecule type" value="Genomic_DNA"/>
</dbReference>
<evidence type="ECO:0000256" key="1">
    <source>
        <dbReference type="SAM" id="MobiDB-lite"/>
    </source>
</evidence>
<protein>
    <submittedName>
        <fullName evidence="2">Uncharacterized protein</fullName>
    </submittedName>
</protein>
<organism evidence="2 3">
    <name type="scientific">Chrysochromulina tobinii</name>
    <dbReference type="NCBI Taxonomy" id="1460289"/>
    <lineage>
        <taxon>Eukaryota</taxon>
        <taxon>Haptista</taxon>
        <taxon>Haptophyta</taxon>
        <taxon>Prymnesiophyceae</taxon>
        <taxon>Prymnesiales</taxon>
        <taxon>Chrysochromulinaceae</taxon>
        <taxon>Chrysochromulina</taxon>
    </lineage>
</organism>
<proteinExistence type="predicted"/>
<feature type="non-terminal residue" evidence="2">
    <location>
        <position position="93"/>
    </location>
</feature>